<comment type="caution">
    <text evidence="1">The sequence shown here is derived from an EMBL/GenBank/DDBJ whole genome shotgun (WGS) entry which is preliminary data.</text>
</comment>
<dbReference type="EMBL" id="JANJYI010000001">
    <property type="protein sequence ID" value="KAK2665689.1"/>
    <property type="molecule type" value="Genomic_DNA"/>
</dbReference>
<gene>
    <name evidence="1" type="ORF">Ddye_004263</name>
</gene>
<keyword evidence="2" id="KW-1185">Reference proteome</keyword>
<protein>
    <submittedName>
        <fullName evidence="1">Uncharacterized protein</fullName>
    </submittedName>
</protein>
<name>A0AAD9XTU7_9ROSI</name>
<evidence type="ECO:0000313" key="2">
    <source>
        <dbReference type="Proteomes" id="UP001280121"/>
    </source>
</evidence>
<dbReference type="PANTHER" id="PTHR33070:SF129">
    <property type="entry name" value="DUF241 DOMAIN PROTEIN"/>
    <property type="match status" value="1"/>
</dbReference>
<organism evidence="1 2">
    <name type="scientific">Dipteronia dyeriana</name>
    <dbReference type="NCBI Taxonomy" id="168575"/>
    <lineage>
        <taxon>Eukaryota</taxon>
        <taxon>Viridiplantae</taxon>
        <taxon>Streptophyta</taxon>
        <taxon>Embryophyta</taxon>
        <taxon>Tracheophyta</taxon>
        <taxon>Spermatophyta</taxon>
        <taxon>Magnoliopsida</taxon>
        <taxon>eudicotyledons</taxon>
        <taxon>Gunneridae</taxon>
        <taxon>Pentapetalae</taxon>
        <taxon>rosids</taxon>
        <taxon>malvids</taxon>
        <taxon>Sapindales</taxon>
        <taxon>Sapindaceae</taxon>
        <taxon>Hippocastanoideae</taxon>
        <taxon>Acereae</taxon>
        <taxon>Dipteronia</taxon>
    </lineage>
</organism>
<dbReference type="AlphaFoldDB" id="A0AAD9XTU7"/>
<dbReference type="GO" id="GO:0048364">
    <property type="term" value="P:root development"/>
    <property type="evidence" value="ECO:0007669"/>
    <property type="project" value="InterPro"/>
</dbReference>
<evidence type="ECO:0000313" key="1">
    <source>
        <dbReference type="EMBL" id="KAK2665689.1"/>
    </source>
</evidence>
<sequence length="117" mass="13179">MACHNRSNSFPSRSHPATSNFDVFLRKLRSSFSIFHKLNGHHGLHDCVDKVLRLPLAQQALGKEQQKKWVDELLINGSLRLLDMSSIAKDALLQTKECVQGFLSALHRKRGDEISSA</sequence>
<proteinExistence type="predicted"/>
<dbReference type="Pfam" id="PF03087">
    <property type="entry name" value="BPS1"/>
    <property type="match status" value="1"/>
</dbReference>
<reference evidence="1" key="1">
    <citation type="journal article" date="2023" name="Plant J.">
        <title>Genome sequences and population genomics provide insights into the demographic history, inbreeding, and mutation load of two 'living fossil' tree species of Dipteronia.</title>
        <authorList>
            <person name="Feng Y."/>
            <person name="Comes H.P."/>
            <person name="Chen J."/>
            <person name="Zhu S."/>
            <person name="Lu R."/>
            <person name="Zhang X."/>
            <person name="Li P."/>
            <person name="Qiu J."/>
            <person name="Olsen K.M."/>
            <person name="Qiu Y."/>
        </authorList>
    </citation>
    <scope>NUCLEOTIDE SEQUENCE</scope>
    <source>
        <strain evidence="1">KIB01</strain>
    </source>
</reference>
<accession>A0AAD9XTU7</accession>
<dbReference type="PANTHER" id="PTHR33070">
    <property type="entry name" value="OS06G0725500 PROTEIN"/>
    <property type="match status" value="1"/>
</dbReference>
<dbReference type="GO" id="GO:0048367">
    <property type="term" value="P:shoot system development"/>
    <property type="evidence" value="ECO:0007669"/>
    <property type="project" value="InterPro"/>
</dbReference>
<dbReference type="Proteomes" id="UP001280121">
    <property type="component" value="Unassembled WGS sequence"/>
</dbReference>
<dbReference type="InterPro" id="IPR004320">
    <property type="entry name" value="BPS1_pln"/>
</dbReference>